<dbReference type="Pfam" id="PF11176">
    <property type="entry name" value="Tma16"/>
    <property type="match status" value="1"/>
</dbReference>
<proteinExistence type="inferred from homology"/>
<gene>
    <name evidence="4" type="primary">LOC107219261</name>
</gene>
<dbReference type="PANTHER" id="PTHR13349:SF2">
    <property type="entry name" value="TRANSLATION MACHINERY-ASSOCIATED PROTEIN 16"/>
    <property type="match status" value="1"/>
</dbReference>
<evidence type="ECO:0000256" key="2">
    <source>
        <dbReference type="SAM" id="MobiDB-lite"/>
    </source>
</evidence>
<dbReference type="AlphaFoldDB" id="A0A6J0BEU1"/>
<comment type="similarity">
    <text evidence="1">Belongs to the TMA16 family.</text>
</comment>
<dbReference type="InterPro" id="IPR021346">
    <property type="entry name" value="Tma16"/>
</dbReference>
<organism evidence="4">
    <name type="scientific">Neodiprion lecontei</name>
    <name type="common">Redheaded pine sawfly</name>
    <dbReference type="NCBI Taxonomy" id="441921"/>
    <lineage>
        <taxon>Eukaryota</taxon>
        <taxon>Metazoa</taxon>
        <taxon>Ecdysozoa</taxon>
        <taxon>Arthropoda</taxon>
        <taxon>Hexapoda</taxon>
        <taxon>Insecta</taxon>
        <taxon>Pterygota</taxon>
        <taxon>Neoptera</taxon>
        <taxon>Endopterygota</taxon>
        <taxon>Hymenoptera</taxon>
        <taxon>Tenthredinoidea</taxon>
        <taxon>Diprionidae</taxon>
        <taxon>Diprioninae</taxon>
        <taxon>Neodiprion</taxon>
    </lineage>
</organism>
<dbReference type="InParanoid" id="A0A6J0BEU1"/>
<protein>
    <submittedName>
        <fullName evidence="4">Translation machinery-associated protein 16 homolog</fullName>
    </submittedName>
</protein>
<name>A0A6J0BEU1_NEOLC</name>
<keyword evidence="3" id="KW-1185">Reference proteome</keyword>
<dbReference type="KEGG" id="nlo:107219261"/>
<evidence type="ECO:0000313" key="3">
    <source>
        <dbReference type="Proteomes" id="UP000829291"/>
    </source>
</evidence>
<dbReference type="RefSeq" id="XP_015512916.2">
    <property type="nucleotide sequence ID" value="XM_015657430.2"/>
</dbReference>
<dbReference type="PANTHER" id="PTHR13349">
    <property type="entry name" value="TRANSLATION MACHINERY-ASSOCIATED PROTEIN 16"/>
    <property type="match status" value="1"/>
</dbReference>
<dbReference type="GO" id="GO:0005634">
    <property type="term" value="C:nucleus"/>
    <property type="evidence" value="ECO:0007669"/>
    <property type="project" value="TreeGrafter"/>
</dbReference>
<sequence>MSMSMKKVLASAKKVMHPNSRKSIAITKKTKRITNREKLKLGNAMKQNLIGEKMLWIQENMLPDVCPYTPQLADELVKKYMARNDEELEQISIKHSIGGRKNRQHASREDILRMTKKNEEAEYDTCGIEIPDIFNPAQCEMLRKWDGELRYLPNFKFTRFGKNHLLKAMRHSVKPAKKSVTKSGDETLDKLMAETHGKDSTDNKVTSNRRGTSDAHSEKDKPCFMEVE</sequence>
<dbReference type="GeneID" id="107219261"/>
<feature type="region of interest" description="Disordered" evidence="2">
    <location>
        <begin position="192"/>
        <end position="228"/>
    </location>
</feature>
<dbReference type="InterPro" id="IPR038356">
    <property type="entry name" value="Tma16_sf"/>
</dbReference>
<evidence type="ECO:0000256" key="1">
    <source>
        <dbReference type="ARBA" id="ARBA00034127"/>
    </source>
</evidence>
<dbReference type="FunCoup" id="A0A6J0BEU1">
    <property type="interactions" value="1091"/>
</dbReference>
<dbReference type="Proteomes" id="UP000829291">
    <property type="component" value="Chromosome 1"/>
</dbReference>
<feature type="compositionally biased region" description="Basic and acidic residues" evidence="2">
    <location>
        <begin position="192"/>
        <end position="202"/>
    </location>
</feature>
<dbReference type="OrthoDB" id="270284at2759"/>
<evidence type="ECO:0000313" key="4">
    <source>
        <dbReference type="RefSeq" id="XP_015512916.2"/>
    </source>
</evidence>
<feature type="compositionally biased region" description="Basic and acidic residues" evidence="2">
    <location>
        <begin position="211"/>
        <end position="228"/>
    </location>
</feature>
<accession>A0A6J0BEU1</accession>
<dbReference type="Gene3D" id="1.20.1440.170">
    <property type="entry name" value="Translation machinery-associated protein 16-like"/>
    <property type="match status" value="1"/>
</dbReference>
<reference evidence="4" key="1">
    <citation type="submission" date="2025-08" db="UniProtKB">
        <authorList>
            <consortium name="RefSeq"/>
        </authorList>
    </citation>
    <scope>IDENTIFICATION</scope>
    <source>
        <tissue evidence="4">Thorax and Abdomen</tissue>
    </source>
</reference>